<dbReference type="EMBL" id="JADGJH010000053">
    <property type="protein sequence ID" value="KAJ3140400.1"/>
    <property type="molecule type" value="Genomic_DNA"/>
</dbReference>
<organism evidence="1 2">
    <name type="scientific">Physocladia obscura</name>
    <dbReference type="NCBI Taxonomy" id="109957"/>
    <lineage>
        <taxon>Eukaryota</taxon>
        <taxon>Fungi</taxon>
        <taxon>Fungi incertae sedis</taxon>
        <taxon>Chytridiomycota</taxon>
        <taxon>Chytridiomycota incertae sedis</taxon>
        <taxon>Chytridiomycetes</taxon>
        <taxon>Chytridiales</taxon>
        <taxon>Chytriomycetaceae</taxon>
        <taxon>Physocladia</taxon>
    </lineage>
</organism>
<dbReference type="Proteomes" id="UP001211907">
    <property type="component" value="Unassembled WGS sequence"/>
</dbReference>
<accession>A0AAD5T9W0</accession>
<protein>
    <submittedName>
        <fullName evidence="1">Uncharacterized protein</fullName>
    </submittedName>
</protein>
<keyword evidence="2" id="KW-1185">Reference proteome</keyword>
<proteinExistence type="predicted"/>
<gene>
    <name evidence="1" type="ORF">HK100_009950</name>
</gene>
<dbReference type="AlphaFoldDB" id="A0AAD5T9W0"/>
<name>A0AAD5T9W0_9FUNG</name>
<comment type="caution">
    <text evidence="1">The sequence shown here is derived from an EMBL/GenBank/DDBJ whole genome shotgun (WGS) entry which is preliminary data.</text>
</comment>
<sequence length="68" mass="7838">MLMFNCAEKIAALLQIEEMNCKTELDNIIENSKDAQAKRLAVRELEQIAVRAAKREAHQNPWIERKGD</sequence>
<evidence type="ECO:0000313" key="2">
    <source>
        <dbReference type="Proteomes" id="UP001211907"/>
    </source>
</evidence>
<reference evidence="1" key="1">
    <citation type="submission" date="2020-05" db="EMBL/GenBank/DDBJ databases">
        <title>Phylogenomic resolution of chytrid fungi.</title>
        <authorList>
            <person name="Stajich J.E."/>
            <person name="Amses K."/>
            <person name="Simmons R."/>
            <person name="Seto K."/>
            <person name="Myers J."/>
            <person name="Bonds A."/>
            <person name="Quandt C.A."/>
            <person name="Barry K."/>
            <person name="Liu P."/>
            <person name="Grigoriev I."/>
            <person name="Longcore J.E."/>
            <person name="James T.Y."/>
        </authorList>
    </citation>
    <scope>NUCLEOTIDE SEQUENCE</scope>
    <source>
        <strain evidence="1">JEL0513</strain>
    </source>
</reference>
<evidence type="ECO:0000313" key="1">
    <source>
        <dbReference type="EMBL" id="KAJ3140400.1"/>
    </source>
</evidence>